<keyword evidence="8" id="KW-1185">Reference proteome</keyword>
<accession>A0A9P0GXH8</accession>
<feature type="transmembrane region" description="Helical" evidence="6">
    <location>
        <begin position="18"/>
        <end position="35"/>
    </location>
</feature>
<evidence type="ECO:0000256" key="4">
    <source>
        <dbReference type="ARBA" id="ARBA00025338"/>
    </source>
</evidence>
<proteinExistence type="predicted"/>
<dbReference type="EMBL" id="OU896714">
    <property type="protein sequence ID" value="CAH1179420.1"/>
    <property type="molecule type" value="Genomic_DNA"/>
</dbReference>
<dbReference type="PANTHER" id="PTHR28080:SF1">
    <property type="entry name" value="PEROXISOMAL BIOGENESIS FACTOR 3"/>
    <property type="match status" value="1"/>
</dbReference>
<dbReference type="PANTHER" id="PTHR28080">
    <property type="entry name" value="PEROXISOMAL BIOGENESIS FACTOR 3"/>
    <property type="match status" value="1"/>
</dbReference>
<evidence type="ECO:0000256" key="3">
    <source>
        <dbReference type="ARBA" id="ARBA00022593"/>
    </source>
</evidence>
<evidence type="ECO:0000313" key="8">
    <source>
        <dbReference type="Proteomes" id="UP001153737"/>
    </source>
</evidence>
<evidence type="ECO:0000256" key="6">
    <source>
        <dbReference type="SAM" id="Phobius"/>
    </source>
</evidence>
<keyword evidence="6" id="KW-0472">Membrane</keyword>
<gene>
    <name evidence="7" type="ORF">PHAECO_LOCUS11686</name>
</gene>
<evidence type="ECO:0000313" key="7">
    <source>
        <dbReference type="EMBL" id="CAH1179420.1"/>
    </source>
</evidence>
<keyword evidence="3" id="KW-0962">Peroxisome biogenesis</keyword>
<protein>
    <recommendedName>
        <fullName evidence="2">Peroxisomal biogenesis factor 3</fullName>
    </recommendedName>
    <alternativeName>
        <fullName evidence="5">Peroxisomal assembly protein PEX3</fullName>
    </alternativeName>
</protein>
<dbReference type="GO" id="GO:0030674">
    <property type="term" value="F:protein-macromolecule adaptor activity"/>
    <property type="evidence" value="ECO:0007669"/>
    <property type="project" value="TreeGrafter"/>
</dbReference>
<sequence length="343" mass="39134">MSLVSKFRGFLWRHKNKLIFGSAFIAGSVYLTKYAQRRLKEWQDKEATEFFDRNRKYSHFQSIGQTSNQTVSNLSIALLDIINETVDTDEVIEALKKNPEKKLEMWNTLKVLVFTKAAVIIYSMVMLVVTLKIQLSLIGGHLYKNPNSVSTDMQEKYLSLCKNFLNDGVKKLTNIATIEMTKCVENLELSKQLKLSDIEAIYWSIQTALATHVDSPVENFKDYILPDNSASSSSIYDQLLRDTADFLDSDEVKSLSTHCINRGFILLGDQVAEFYNQSSMVTSTNNQQESFQNPFEMKKPLAKLIPIINGLLSKQSLPQHFVQQLITNEKLQILSANIYESLM</sequence>
<evidence type="ECO:0000256" key="1">
    <source>
        <dbReference type="ARBA" id="ARBA00011494"/>
    </source>
</evidence>
<comment type="function">
    <text evidence="4">Involved in peroxisome biosynthesis and integrity. Assembles membrane vesicles before the matrix proteins are translocated. As a docking factor for PEX19, is necessary for the import of peroxisomal membrane proteins in the peroxisomes.</text>
</comment>
<dbReference type="Proteomes" id="UP001153737">
    <property type="component" value="Chromosome 8"/>
</dbReference>
<reference evidence="7" key="1">
    <citation type="submission" date="2022-01" db="EMBL/GenBank/DDBJ databases">
        <authorList>
            <person name="King R."/>
        </authorList>
    </citation>
    <scope>NUCLEOTIDE SEQUENCE</scope>
</reference>
<dbReference type="OrthoDB" id="45930at2759"/>
<organism evidence="7 8">
    <name type="scientific">Phaedon cochleariae</name>
    <name type="common">Mustard beetle</name>
    <dbReference type="NCBI Taxonomy" id="80249"/>
    <lineage>
        <taxon>Eukaryota</taxon>
        <taxon>Metazoa</taxon>
        <taxon>Ecdysozoa</taxon>
        <taxon>Arthropoda</taxon>
        <taxon>Hexapoda</taxon>
        <taxon>Insecta</taxon>
        <taxon>Pterygota</taxon>
        <taxon>Neoptera</taxon>
        <taxon>Endopterygota</taxon>
        <taxon>Coleoptera</taxon>
        <taxon>Polyphaga</taxon>
        <taxon>Cucujiformia</taxon>
        <taxon>Chrysomeloidea</taxon>
        <taxon>Chrysomelidae</taxon>
        <taxon>Chrysomelinae</taxon>
        <taxon>Chrysomelini</taxon>
        <taxon>Phaedon</taxon>
    </lineage>
</organism>
<evidence type="ECO:0000256" key="5">
    <source>
        <dbReference type="ARBA" id="ARBA00029630"/>
    </source>
</evidence>
<dbReference type="AlphaFoldDB" id="A0A9P0GXH8"/>
<feature type="transmembrane region" description="Helical" evidence="6">
    <location>
        <begin position="111"/>
        <end position="131"/>
    </location>
</feature>
<comment type="subunit">
    <text evidence="1">Interacts with PEX19.</text>
</comment>
<dbReference type="GO" id="GO:0005778">
    <property type="term" value="C:peroxisomal membrane"/>
    <property type="evidence" value="ECO:0007669"/>
    <property type="project" value="InterPro"/>
</dbReference>
<keyword evidence="6" id="KW-1133">Transmembrane helix</keyword>
<dbReference type="Pfam" id="PF04882">
    <property type="entry name" value="Peroxin-3"/>
    <property type="match status" value="2"/>
</dbReference>
<name>A0A9P0GXH8_PHACE</name>
<evidence type="ECO:0000256" key="2">
    <source>
        <dbReference type="ARBA" id="ARBA00014294"/>
    </source>
</evidence>
<keyword evidence="6" id="KW-0812">Transmembrane</keyword>
<dbReference type="GO" id="GO:0045046">
    <property type="term" value="P:protein import into peroxisome membrane"/>
    <property type="evidence" value="ECO:0007669"/>
    <property type="project" value="TreeGrafter"/>
</dbReference>
<dbReference type="InterPro" id="IPR006966">
    <property type="entry name" value="Peroxin-3"/>
</dbReference>
<reference evidence="7" key="2">
    <citation type="submission" date="2022-10" db="EMBL/GenBank/DDBJ databases">
        <authorList>
            <consortium name="ENA_rothamsted_submissions"/>
            <consortium name="culmorum"/>
            <person name="King R."/>
        </authorList>
    </citation>
    <scope>NUCLEOTIDE SEQUENCE</scope>
</reference>